<dbReference type="InterPro" id="IPR058624">
    <property type="entry name" value="MdtA-like_HH"/>
</dbReference>
<dbReference type="RefSeq" id="WP_134359320.1">
    <property type="nucleotide sequence ID" value="NZ_CP038033.1"/>
</dbReference>
<dbReference type="PANTHER" id="PTHR30469:SF38">
    <property type="entry name" value="HLYD FAMILY SECRETION PROTEIN"/>
    <property type="match status" value="1"/>
</dbReference>
<feature type="domain" description="CusB-like beta-barrel" evidence="6">
    <location>
        <begin position="251"/>
        <end position="324"/>
    </location>
</feature>
<evidence type="ECO:0000259" key="4">
    <source>
        <dbReference type="Pfam" id="PF25876"/>
    </source>
</evidence>
<feature type="transmembrane region" description="Helical" evidence="3">
    <location>
        <begin position="28"/>
        <end position="45"/>
    </location>
</feature>
<keyword evidence="2" id="KW-0175">Coiled coil</keyword>
<dbReference type="AlphaFoldDB" id="A0A4P7C2Y1"/>
<gene>
    <name evidence="8" type="ORF">E3U44_17280</name>
</gene>
<dbReference type="InterPro" id="IPR058625">
    <property type="entry name" value="MdtA-like_BSH"/>
</dbReference>
<dbReference type="NCBIfam" id="TIGR01730">
    <property type="entry name" value="RND_mfp"/>
    <property type="match status" value="1"/>
</dbReference>
<dbReference type="GO" id="GO:1990281">
    <property type="term" value="C:efflux pump complex"/>
    <property type="evidence" value="ECO:0007669"/>
    <property type="project" value="TreeGrafter"/>
</dbReference>
<evidence type="ECO:0000256" key="2">
    <source>
        <dbReference type="SAM" id="Coils"/>
    </source>
</evidence>
<feature type="domain" description="Multidrug resistance protein MdtA-like barrel-sandwich hybrid" evidence="5">
    <location>
        <begin position="83"/>
        <end position="228"/>
    </location>
</feature>
<dbReference type="InterPro" id="IPR006143">
    <property type="entry name" value="RND_pump_MFP"/>
</dbReference>
<keyword evidence="3" id="KW-0812">Transmembrane</keyword>
<keyword evidence="9" id="KW-1185">Reference proteome</keyword>
<accession>A0A4P7C2Y1</accession>
<dbReference type="Pfam" id="PF25917">
    <property type="entry name" value="BSH_RND"/>
    <property type="match status" value="1"/>
</dbReference>
<dbReference type="InterPro" id="IPR058792">
    <property type="entry name" value="Beta-barrel_RND_2"/>
</dbReference>
<protein>
    <submittedName>
        <fullName evidence="8">Efflux RND transporter periplasmic adaptor subunit</fullName>
    </submittedName>
</protein>
<comment type="similarity">
    <text evidence="1">Belongs to the membrane fusion protein (MFP) (TC 8.A.1) family.</text>
</comment>
<dbReference type="KEGG" id="nwr:E3U44_17280"/>
<dbReference type="InterPro" id="IPR058637">
    <property type="entry name" value="YknX-like_C"/>
</dbReference>
<feature type="domain" description="Multidrug resistance protein MdtA-like alpha-helical hairpin" evidence="4">
    <location>
        <begin position="131"/>
        <end position="206"/>
    </location>
</feature>
<feature type="domain" description="YknX-like C-terminal permuted SH3-like" evidence="7">
    <location>
        <begin position="340"/>
        <end position="402"/>
    </location>
</feature>
<dbReference type="Gene3D" id="2.40.30.170">
    <property type="match status" value="1"/>
</dbReference>
<dbReference type="Pfam" id="PF25876">
    <property type="entry name" value="HH_MFP_RND"/>
    <property type="match status" value="1"/>
</dbReference>
<name>A0A4P7C2Y1_9GAMM</name>
<evidence type="ECO:0000313" key="8">
    <source>
        <dbReference type="EMBL" id="QBQ56067.1"/>
    </source>
</evidence>
<keyword evidence="3" id="KW-1133">Transmembrane helix</keyword>
<organism evidence="8 9">
    <name type="scientific">Nitrosococcus wardiae</name>
    <dbReference type="NCBI Taxonomy" id="1814290"/>
    <lineage>
        <taxon>Bacteria</taxon>
        <taxon>Pseudomonadati</taxon>
        <taxon>Pseudomonadota</taxon>
        <taxon>Gammaproteobacteria</taxon>
        <taxon>Chromatiales</taxon>
        <taxon>Chromatiaceae</taxon>
        <taxon>Nitrosococcus</taxon>
    </lineage>
</organism>
<feature type="coiled-coil region" evidence="2">
    <location>
        <begin position="123"/>
        <end position="202"/>
    </location>
</feature>
<keyword evidence="3" id="KW-0472">Membrane</keyword>
<dbReference type="Pfam" id="PF25989">
    <property type="entry name" value="YknX_C"/>
    <property type="match status" value="1"/>
</dbReference>
<dbReference type="OrthoDB" id="9789643at2"/>
<proteinExistence type="inferred from homology"/>
<dbReference type="Gene3D" id="1.10.287.470">
    <property type="entry name" value="Helix hairpin bin"/>
    <property type="match status" value="1"/>
</dbReference>
<dbReference type="Pfam" id="PF25954">
    <property type="entry name" value="Beta-barrel_RND_2"/>
    <property type="match status" value="1"/>
</dbReference>
<evidence type="ECO:0000313" key="9">
    <source>
        <dbReference type="Proteomes" id="UP000294325"/>
    </source>
</evidence>
<evidence type="ECO:0000256" key="3">
    <source>
        <dbReference type="SAM" id="Phobius"/>
    </source>
</evidence>
<dbReference type="Proteomes" id="UP000294325">
    <property type="component" value="Chromosome"/>
</dbReference>
<reference evidence="8 9" key="1">
    <citation type="submission" date="2019-03" db="EMBL/GenBank/DDBJ databases">
        <title>The genome sequence of Nitrosococcus wardiae strain D1FHST reveals the archetypal metabolic capacity of ammonia-oxidizing Gammaproteobacteria.</title>
        <authorList>
            <person name="Wang L."/>
            <person name="Lim C.K."/>
            <person name="Hanson T.E."/>
            <person name="Dang H."/>
            <person name="Klotz M.G."/>
        </authorList>
    </citation>
    <scope>NUCLEOTIDE SEQUENCE [LARGE SCALE GENOMIC DNA]</scope>
    <source>
        <strain evidence="8 9">D1FHS</strain>
    </source>
</reference>
<evidence type="ECO:0000259" key="6">
    <source>
        <dbReference type="Pfam" id="PF25954"/>
    </source>
</evidence>
<dbReference type="Gene3D" id="2.40.50.100">
    <property type="match status" value="1"/>
</dbReference>
<dbReference type="GO" id="GO:0015562">
    <property type="term" value="F:efflux transmembrane transporter activity"/>
    <property type="evidence" value="ECO:0007669"/>
    <property type="project" value="TreeGrafter"/>
</dbReference>
<dbReference type="PANTHER" id="PTHR30469">
    <property type="entry name" value="MULTIDRUG RESISTANCE PROTEIN MDTA"/>
    <property type="match status" value="1"/>
</dbReference>
<dbReference type="FunFam" id="2.40.30.170:FF:000010">
    <property type="entry name" value="Efflux RND transporter periplasmic adaptor subunit"/>
    <property type="match status" value="1"/>
</dbReference>
<dbReference type="Gene3D" id="2.40.420.20">
    <property type="match status" value="1"/>
</dbReference>
<evidence type="ECO:0000259" key="5">
    <source>
        <dbReference type="Pfam" id="PF25917"/>
    </source>
</evidence>
<sequence length="407" mass="44546">MEELEKLRIQRVPKTKSHWVSKSHRKKLALPISLLFGIALIYLFFTGTFSSSVEVTVGTVSVSYPAREYTLFNATGYVVPQTKADIASKATGRLEALEVEEGSHVKKGDIVARLENQDVLASKERAKANVAVAHAQLAEAKAELKDATVALARAKNLVKKNFIPQEAYDAAVARHDKAIAAVQSAEANILAAEANYEEAKVAVEYTLIRAPFDGVILKKHADLGDVVAPFSSTTQSKGAVVSMADMNTLQVEADVAESNLTQVRVGQPSEIQLDALPGERFRGRVHMIVPTVDRTKATVLVKVRFVELDERILPDMSSRVSFLSKELSPQEQKPHTVVQASALVMEGDQPYVFRVNDNTAHKIPVTLGKRLDEQVIVQRGLNQGDKIVLNPPDKLRDGTPVTLNQTD</sequence>
<evidence type="ECO:0000259" key="7">
    <source>
        <dbReference type="Pfam" id="PF25989"/>
    </source>
</evidence>
<dbReference type="EMBL" id="CP038033">
    <property type="protein sequence ID" value="QBQ56067.1"/>
    <property type="molecule type" value="Genomic_DNA"/>
</dbReference>
<dbReference type="SUPFAM" id="SSF111369">
    <property type="entry name" value="HlyD-like secretion proteins"/>
    <property type="match status" value="1"/>
</dbReference>
<evidence type="ECO:0000256" key="1">
    <source>
        <dbReference type="ARBA" id="ARBA00009477"/>
    </source>
</evidence>